<feature type="compositionally biased region" description="Low complexity" evidence="1">
    <location>
        <begin position="244"/>
        <end position="262"/>
    </location>
</feature>
<feature type="compositionally biased region" description="Low complexity" evidence="1">
    <location>
        <begin position="365"/>
        <end position="384"/>
    </location>
</feature>
<dbReference type="AlphaFoldDB" id="A0A9E7I6D4"/>
<evidence type="ECO:0000313" key="3">
    <source>
        <dbReference type="Proteomes" id="UP001055439"/>
    </source>
</evidence>
<proteinExistence type="predicted"/>
<protein>
    <submittedName>
        <fullName evidence="2">Uncharacterized protein</fullName>
    </submittedName>
</protein>
<dbReference type="Proteomes" id="UP001055439">
    <property type="component" value="Chromosome 9"/>
</dbReference>
<evidence type="ECO:0000313" key="2">
    <source>
        <dbReference type="EMBL" id="URE47035.1"/>
    </source>
</evidence>
<dbReference type="EMBL" id="CP097511">
    <property type="protein sequence ID" value="URE47035.1"/>
    <property type="molecule type" value="Genomic_DNA"/>
</dbReference>
<feature type="region of interest" description="Disordered" evidence="1">
    <location>
        <begin position="229"/>
        <end position="275"/>
    </location>
</feature>
<keyword evidence="3" id="KW-1185">Reference proteome</keyword>
<feature type="compositionally biased region" description="Acidic residues" evidence="1">
    <location>
        <begin position="155"/>
        <end position="164"/>
    </location>
</feature>
<gene>
    <name evidence="2" type="ORF">MUK42_14358</name>
</gene>
<evidence type="ECO:0000256" key="1">
    <source>
        <dbReference type="SAM" id="MobiDB-lite"/>
    </source>
</evidence>
<feature type="compositionally biased region" description="Basic and acidic residues" evidence="1">
    <location>
        <begin position="178"/>
        <end position="188"/>
    </location>
</feature>
<accession>A0A9E7I6D4</accession>
<name>A0A9E7I6D4_9LILI</name>
<organism evidence="2 3">
    <name type="scientific">Musa troglodytarum</name>
    <name type="common">fe'i banana</name>
    <dbReference type="NCBI Taxonomy" id="320322"/>
    <lineage>
        <taxon>Eukaryota</taxon>
        <taxon>Viridiplantae</taxon>
        <taxon>Streptophyta</taxon>
        <taxon>Embryophyta</taxon>
        <taxon>Tracheophyta</taxon>
        <taxon>Spermatophyta</taxon>
        <taxon>Magnoliopsida</taxon>
        <taxon>Liliopsida</taxon>
        <taxon>Zingiberales</taxon>
        <taxon>Musaceae</taxon>
        <taxon>Musa</taxon>
    </lineage>
</organism>
<feature type="region of interest" description="Disordered" evidence="1">
    <location>
        <begin position="125"/>
        <end position="213"/>
    </location>
</feature>
<feature type="region of interest" description="Disordered" evidence="1">
    <location>
        <begin position="294"/>
        <end position="393"/>
    </location>
</feature>
<feature type="compositionally biased region" description="Low complexity" evidence="1">
    <location>
        <begin position="195"/>
        <end position="208"/>
    </location>
</feature>
<reference evidence="2" key="1">
    <citation type="submission" date="2022-05" db="EMBL/GenBank/DDBJ databases">
        <title>The Musa troglodytarum L. genome provides insights into the mechanism of non-climacteric behaviour and enrichment of carotenoids.</title>
        <authorList>
            <person name="Wang J."/>
        </authorList>
    </citation>
    <scope>NUCLEOTIDE SEQUENCE</scope>
    <source>
        <tissue evidence="2">Leaf</tissue>
    </source>
</reference>
<dbReference type="OrthoDB" id="1937665at2759"/>
<sequence length="393" mass="40268">MAPLSPVNRPAHPLPAALPTVGASKAQAALAKIIAIISTVPPRHPEADALRHGGDPEAVGRTTTPAGQLGFGVDLKLRLGLATEIRGGSAEGDGPTEQSGVVDAPASAEPCRDVRAVEEVAPVGVSGAAAERSLSPAVSVAGGGDALASEKSSEGECDPQEENGGESHQEAAEDDAEEKASAEQKETEGSGGAEAGTTTAIATSSSSSRGRRSDGCLDLLLEAVRQVSGGLFDDDGPEAEKVEATAASEEAPAPSEMTAKRSAGGDGGGKKRTGTDEWWIPLDLYEEETAPIVRSKRGRSQALPSRYRDSILDPWRKPPALSRNSTGRRGHEKAPAATRRTAKGREPAFCAAAREDVGVPEGRASRTLTATLPTTTSSTPALATKDSLMAGHT</sequence>
<feature type="compositionally biased region" description="Basic and acidic residues" evidence="1">
    <location>
        <begin position="306"/>
        <end position="316"/>
    </location>
</feature>
<feature type="region of interest" description="Disordered" evidence="1">
    <location>
        <begin position="86"/>
        <end position="109"/>
    </location>
</feature>